<dbReference type="RefSeq" id="XP_070887235.1">
    <property type="nucleotide sequence ID" value="XM_071028808.1"/>
</dbReference>
<dbReference type="EMBL" id="JBFXLQ010000014">
    <property type="protein sequence ID" value="KAL2868256.1"/>
    <property type="molecule type" value="Genomic_DNA"/>
</dbReference>
<dbReference type="GeneID" id="98143880"/>
<evidence type="ECO:0000313" key="2">
    <source>
        <dbReference type="Proteomes" id="UP001610432"/>
    </source>
</evidence>
<name>A0ABR4LUV6_9EURO</name>
<proteinExistence type="predicted"/>
<comment type="caution">
    <text evidence="1">The sequence shown here is derived from an EMBL/GenBank/DDBJ whole genome shotgun (WGS) entry which is preliminary data.</text>
</comment>
<dbReference type="Proteomes" id="UP001610432">
    <property type="component" value="Unassembled WGS sequence"/>
</dbReference>
<reference evidence="1 2" key="1">
    <citation type="submission" date="2024-07" db="EMBL/GenBank/DDBJ databases">
        <title>Section-level genome sequencing and comparative genomics of Aspergillus sections Usti and Cavernicolus.</title>
        <authorList>
            <consortium name="Lawrence Berkeley National Laboratory"/>
            <person name="Nybo J.L."/>
            <person name="Vesth T.C."/>
            <person name="Theobald S."/>
            <person name="Frisvad J.C."/>
            <person name="Larsen T.O."/>
            <person name="Kjaerboelling I."/>
            <person name="Rothschild-Mancinelli K."/>
            <person name="Lyhne E.K."/>
            <person name="Kogle M.E."/>
            <person name="Barry K."/>
            <person name="Clum A."/>
            <person name="Na H."/>
            <person name="Ledsgaard L."/>
            <person name="Lin J."/>
            <person name="Lipzen A."/>
            <person name="Kuo A."/>
            <person name="Riley R."/>
            <person name="Mondo S."/>
            <person name="Labutti K."/>
            <person name="Haridas S."/>
            <person name="Pangalinan J."/>
            <person name="Salamov A.A."/>
            <person name="Simmons B.A."/>
            <person name="Magnuson J.K."/>
            <person name="Chen J."/>
            <person name="Drula E."/>
            <person name="Henrissat B."/>
            <person name="Wiebenga A."/>
            <person name="Lubbers R.J."/>
            <person name="Gomes A.C."/>
            <person name="Macurrencykelacurrency M.R."/>
            <person name="Stajich J."/>
            <person name="Grigoriev I.V."/>
            <person name="Mortensen U.H."/>
            <person name="De Vries R.P."/>
            <person name="Baker S.E."/>
            <person name="Andersen M.R."/>
        </authorList>
    </citation>
    <scope>NUCLEOTIDE SEQUENCE [LARGE SCALE GENOMIC DNA]</scope>
    <source>
        <strain evidence="1 2">CBS 449.75</strain>
    </source>
</reference>
<keyword evidence="2" id="KW-1185">Reference proteome</keyword>
<evidence type="ECO:0008006" key="3">
    <source>
        <dbReference type="Google" id="ProtNLM"/>
    </source>
</evidence>
<accession>A0ABR4LUV6</accession>
<evidence type="ECO:0000313" key="1">
    <source>
        <dbReference type="EMBL" id="KAL2868256.1"/>
    </source>
</evidence>
<organism evidence="1 2">
    <name type="scientific">Aspergillus lucknowensis</name>
    <dbReference type="NCBI Taxonomy" id="176173"/>
    <lineage>
        <taxon>Eukaryota</taxon>
        <taxon>Fungi</taxon>
        <taxon>Dikarya</taxon>
        <taxon>Ascomycota</taxon>
        <taxon>Pezizomycotina</taxon>
        <taxon>Eurotiomycetes</taxon>
        <taxon>Eurotiomycetidae</taxon>
        <taxon>Eurotiales</taxon>
        <taxon>Aspergillaceae</taxon>
        <taxon>Aspergillus</taxon>
        <taxon>Aspergillus subgen. Nidulantes</taxon>
    </lineage>
</organism>
<sequence>MILAGAQLVAGAFCQTIRATESNNTWTTTATRSFGLNSGKLPLTAVAIFLVYFNSTTPCFIWPHNTMKPEGSWRLWPRPSKPCMCFFFGQLSGLQSPIPGEASYVTSWAVGLYKGLL</sequence>
<gene>
    <name evidence="1" type="ORF">BJX67DRAFT_350239</name>
</gene>
<protein>
    <recommendedName>
        <fullName evidence="3">Secreted protein</fullName>
    </recommendedName>
</protein>